<dbReference type="AlphaFoldDB" id="A0A250WW85"/>
<feature type="chain" id="PRO_5013304332" description="SGNH hydrolase-type esterase domain-containing protein" evidence="1">
    <location>
        <begin position="34"/>
        <end position="351"/>
    </location>
</feature>
<dbReference type="EMBL" id="BEGY01000010">
    <property type="protein sequence ID" value="GAX74969.1"/>
    <property type="molecule type" value="Genomic_DNA"/>
</dbReference>
<sequence>MAGQEKTWSLKSAYILTWQYLLMVASTMPFVHSSTSCHLGQLPGTWIEGASRGNRYRLLTEPGSVCQIKNYIQALEFQESVINSDGMNSPHQVSILFLGDSVDRETVEPFCKMMRGFILPKNKTKIERQSIFSYCMTESGLLQLGYMYLFGVHPTGPYMGGSSSPNTQLRIKRAIRDFKAVFKVSHPHAIVIASNFWDIGRICDPKLNGLSPLLCSGPALPELFLQQWMVNFTLAINTVMDELKPFKPLLIYHTEVKPQVLNDTNGQTRWANKLGKLQYVAQLNAAGRMASQKLGMHVVDLAVMADGFTWEQSSRDCHHPKEELLQEFFNVYLNMIEQRFEQVGYYSTSIV</sequence>
<organism evidence="2 3">
    <name type="scientific">Chlamydomonas eustigma</name>
    <dbReference type="NCBI Taxonomy" id="1157962"/>
    <lineage>
        <taxon>Eukaryota</taxon>
        <taxon>Viridiplantae</taxon>
        <taxon>Chlorophyta</taxon>
        <taxon>core chlorophytes</taxon>
        <taxon>Chlorophyceae</taxon>
        <taxon>CS clade</taxon>
        <taxon>Chlamydomonadales</taxon>
        <taxon>Chlamydomonadaceae</taxon>
        <taxon>Chlamydomonas</taxon>
    </lineage>
</organism>
<evidence type="ECO:0008006" key="4">
    <source>
        <dbReference type="Google" id="ProtNLM"/>
    </source>
</evidence>
<feature type="signal peptide" evidence="1">
    <location>
        <begin position="1"/>
        <end position="33"/>
    </location>
</feature>
<accession>A0A250WW85</accession>
<name>A0A250WW85_9CHLO</name>
<proteinExistence type="predicted"/>
<evidence type="ECO:0000256" key="1">
    <source>
        <dbReference type="SAM" id="SignalP"/>
    </source>
</evidence>
<dbReference type="Proteomes" id="UP000232323">
    <property type="component" value="Unassembled WGS sequence"/>
</dbReference>
<protein>
    <recommendedName>
        <fullName evidence="4">SGNH hydrolase-type esterase domain-containing protein</fullName>
    </recommendedName>
</protein>
<keyword evidence="1" id="KW-0732">Signal</keyword>
<comment type="caution">
    <text evidence="2">The sequence shown here is derived from an EMBL/GenBank/DDBJ whole genome shotgun (WGS) entry which is preliminary data.</text>
</comment>
<keyword evidence="3" id="KW-1185">Reference proteome</keyword>
<evidence type="ECO:0000313" key="2">
    <source>
        <dbReference type="EMBL" id="GAX74969.1"/>
    </source>
</evidence>
<gene>
    <name evidence="2" type="ORF">CEUSTIGMA_g2415.t1</name>
</gene>
<evidence type="ECO:0000313" key="3">
    <source>
        <dbReference type="Proteomes" id="UP000232323"/>
    </source>
</evidence>
<reference evidence="2 3" key="1">
    <citation type="submission" date="2017-08" db="EMBL/GenBank/DDBJ databases">
        <title>Acidophilic green algal genome provides insights into adaptation to an acidic environment.</title>
        <authorList>
            <person name="Hirooka S."/>
            <person name="Hirose Y."/>
            <person name="Kanesaki Y."/>
            <person name="Higuchi S."/>
            <person name="Fujiwara T."/>
            <person name="Onuma R."/>
            <person name="Era A."/>
            <person name="Ohbayashi R."/>
            <person name="Uzuka A."/>
            <person name="Nozaki H."/>
            <person name="Yoshikawa H."/>
            <person name="Miyagishima S.Y."/>
        </authorList>
    </citation>
    <scope>NUCLEOTIDE SEQUENCE [LARGE SCALE GENOMIC DNA]</scope>
    <source>
        <strain evidence="2 3">NIES-2499</strain>
    </source>
</reference>
<dbReference type="OrthoDB" id="571527at2759"/>